<dbReference type="PANTHER" id="PTHR35126">
    <property type="entry name" value="SLR0598 PROTEIN"/>
    <property type="match status" value="1"/>
</dbReference>
<keyword evidence="2" id="KW-1185">Reference proteome</keyword>
<dbReference type="InterPro" id="IPR021420">
    <property type="entry name" value="DUF3067"/>
</dbReference>
<dbReference type="Pfam" id="PF11267">
    <property type="entry name" value="DUF3067"/>
    <property type="match status" value="1"/>
</dbReference>
<organism evidence="1 2">
    <name type="scientific">Tribonema minus</name>
    <dbReference type="NCBI Taxonomy" id="303371"/>
    <lineage>
        <taxon>Eukaryota</taxon>
        <taxon>Sar</taxon>
        <taxon>Stramenopiles</taxon>
        <taxon>Ochrophyta</taxon>
        <taxon>PX clade</taxon>
        <taxon>Xanthophyceae</taxon>
        <taxon>Tribonematales</taxon>
        <taxon>Tribonemataceae</taxon>
        <taxon>Tribonema</taxon>
    </lineage>
</organism>
<dbReference type="Proteomes" id="UP000664859">
    <property type="component" value="Unassembled WGS sequence"/>
</dbReference>
<gene>
    <name evidence="1" type="ORF">JKP88DRAFT_162400</name>
</gene>
<reference evidence="1" key="1">
    <citation type="submission" date="2021-02" db="EMBL/GenBank/DDBJ databases">
        <title>First Annotated Genome of the Yellow-green Alga Tribonema minus.</title>
        <authorList>
            <person name="Mahan K.M."/>
        </authorList>
    </citation>
    <scope>NUCLEOTIDE SEQUENCE</scope>
    <source>
        <strain evidence="1">UTEX B ZZ1240</strain>
    </source>
</reference>
<dbReference type="AlphaFoldDB" id="A0A835Z241"/>
<dbReference type="OrthoDB" id="5234at2759"/>
<name>A0A835Z241_9STRA</name>
<sequence length="127" mass="15016">RTVSPVELAELCFAKYDKYHDLSIYSAQPFGRENRQVALNIYGPALGDRNFPYTEDQYLQKLGTVCQMLNQFDQAWYVRQFMAEPVKPRRGLPSRPRFDTAVTLRLNTSPTWRFVPPNQLDEWFQYM</sequence>
<proteinExistence type="predicted"/>
<feature type="non-terminal residue" evidence="1">
    <location>
        <position position="1"/>
    </location>
</feature>
<dbReference type="PANTHER" id="PTHR35126:SF1">
    <property type="entry name" value="DUF3067 DOMAIN-CONTAINING PROTEIN"/>
    <property type="match status" value="1"/>
</dbReference>
<dbReference type="Gene3D" id="3.30.428.40">
    <property type="entry name" value="Protein of unknown function DUF3067"/>
    <property type="match status" value="1"/>
</dbReference>
<accession>A0A835Z241</accession>
<evidence type="ECO:0000313" key="2">
    <source>
        <dbReference type="Proteomes" id="UP000664859"/>
    </source>
</evidence>
<comment type="caution">
    <text evidence="1">The sequence shown here is derived from an EMBL/GenBank/DDBJ whole genome shotgun (WGS) entry which is preliminary data.</text>
</comment>
<dbReference type="EMBL" id="JAFCMP010000113">
    <property type="protein sequence ID" value="KAG5186107.1"/>
    <property type="molecule type" value="Genomic_DNA"/>
</dbReference>
<protein>
    <submittedName>
        <fullName evidence="1">Uncharacterized protein</fullName>
    </submittedName>
</protein>
<evidence type="ECO:0000313" key="1">
    <source>
        <dbReference type="EMBL" id="KAG5186107.1"/>
    </source>
</evidence>